<evidence type="ECO:0000259" key="1">
    <source>
        <dbReference type="PROSITE" id="PS50995"/>
    </source>
</evidence>
<dbReference type="PROSITE" id="PS50995">
    <property type="entry name" value="HTH_MARR_2"/>
    <property type="match status" value="1"/>
</dbReference>
<dbReference type="PANTHER" id="PTHR33164">
    <property type="entry name" value="TRANSCRIPTIONAL REGULATOR, MARR FAMILY"/>
    <property type="match status" value="1"/>
</dbReference>
<dbReference type="GO" id="GO:0003677">
    <property type="term" value="F:DNA binding"/>
    <property type="evidence" value="ECO:0007669"/>
    <property type="project" value="UniProtKB-KW"/>
</dbReference>
<proteinExistence type="predicted"/>
<gene>
    <name evidence="2" type="ORF">ABH903_000774</name>
</gene>
<accession>A0ABV4EGW3</accession>
<keyword evidence="3" id="KW-1185">Reference proteome</keyword>
<sequence>MLSQVIRYDGSMTSPSESAPLDGDELETWSALATVLEWLPPVLDVQLQDGWNLTHFEFGVLYALATAEGRSLPMSTLAGFANSTLSRLSRAVVRLEKRDWVRRSTDPEDRRVTIAWLTDSGAEVVASAAPAHADLVRRLVFDSLSAEQAMTLREISRSIAAAISDEGGWRPGR</sequence>
<dbReference type="InterPro" id="IPR036388">
    <property type="entry name" value="WH-like_DNA-bd_sf"/>
</dbReference>
<reference evidence="2 3" key="1">
    <citation type="submission" date="2024-07" db="EMBL/GenBank/DDBJ databases">
        <title>Mealworm larvae gut microbial communities from Newark, Delaware, USA.</title>
        <authorList>
            <person name="Blenner M."/>
        </authorList>
    </citation>
    <scope>NUCLEOTIDE SEQUENCE [LARGE SCALE GENOMIC DNA]</scope>
    <source>
        <strain evidence="2 3">UD i117</strain>
    </source>
</reference>
<dbReference type="Pfam" id="PF01047">
    <property type="entry name" value="MarR"/>
    <property type="match status" value="1"/>
</dbReference>
<evidence type="ECO:0000313" key="3">
    <source>
        <dbReference type="Proteomes" id="UP001565435"/>
    </source>
</evidence>
<dbReference type="InterPro" id="IPR036390">
    <property type="entry name" value="WH_DNA-bd_sf"/>
</dbReference>
<dbReference type="PRINTS" id="PR00598">
    <property type="entry name" value="HTHMARR"/>
</dbReference>
<name>A0ABV4EGW3_BREEP</name>
<dbReference type="PANTHER" id="PTHR33164:SF99">
    <property type="entry name" value="MARR FAMILY REGULATORY PROTEIN"/>
    <property type="match status" value="1"/>
</dbReference>
<dbReference type="SMART" id="SM00347">
    <property type="entry name" value="HTH_MARR"/>
    <property type="match status" value="1"/>
</dbReference>
<evidence type="ECO:0000313" key="2">
    <source>
        <dbReference type="EMBL" id="MEY9257764.1"/>
    </source>
</evidence>
<dbReference type="Gene3D" id="1.10.10.10">
    <property type="entry name" value="Winged helix-like DNA-binding domain superfamily/Winged helix DNA-binding domain"/>
    <property type="match status" value="1"/>
</dbReference>
<dbReference type="InterPro" id="IPR000835">
    <property type="entry name" value="HTH_MarR-typ"/>
</dbReference>
<feature type="domain" description="HTH marR-type" evidence="1">
    <location>
        <begin position="25"/>
        <end position="161"/>
    </location>
</feature>
<comment type="caution">
    <text evidence="2">The sequence shown here is derived from an EMBL/GenBank/DDBJ whole genome shotgun (WGS) entry which is preliminary data.</text>
</comment>
<dbReference type="EMBL" id="JBGBYS010000003">
    <property type="protein sequence ID" value="MEY9257764.1"/>
    <property type="molecule type" value="Genomic_DNA"/>
</dbReference>
<protein>
    <submittedName>
        <fullName evidence="2">DNA-binding MarR family transcriptional regulator</fullName>
    </submittedName>
</protein>
<organism evidence="2 3">
    <name type="scientific">Brevibacterium epidermidis</name>
    <dbReference type="NCBI Taxonomy" id="1698"/>
    <lineage>
        <taxon>Bacteria</taxon>
        <taxon>Bacillati</taxon>
        <taxon>Actinomycetota</taxon>
        <taxon>Actinomycetes</taxon>
        <taxon>Micrococcales</taxon>
        <taxon>Brevibacteriaceae</taxon>
        <taxon>Brevibacterium</taxon>
    </lineage>
</organism>
<dbReference type="InterPro" id="IPR039422">
    <property type="entry name" value="MarR/SlyA-like"/>
</dbReference>
<keyword evidence="2" id="KW-0238">DNA-binding</keyword>
<dbReference type="SUPFAM" id="SSF46785">
    <property type="entry name" value="Winged helix' DNA-binding domain"/>
    <property type="match status" value="1"/>
</dbReference>
<dbReference type="Proteomes" id="UP001565435">
    <property type="component" value="Unassembled WGS sequence"/>
</dbReference>